<keyword evidence="5 6" id="KW-0472">Membrane</keyword>
<evidence type="ECO:0000256" key="3">
    <source>
        <dbReference type="ARBA" id="ARBA00022692"/>
    </source>
</evidence>
<sequence length="262" mass="26539">MSVAALTLALAVLVAPGSARPRVRALLPRSARVARTVPLIPLVGGGCAALLAVLPVSVVAALAVVAATLLARRRSAVRRGRRSEEGAGLHDALDVLVGELRVGAHPVAAVATAAAESRGPVSRSLAAVAARAVLGADVAVGLRVEAQRTHSPEHWERLAVCWQLAHDHGLAIATVMQTAQHDIAERRRFGSRVEAGLAGARATAAILAGLPLLGLLLGQALGADPVAFLLSGGAGGWLLLIGSALICAGLLWSDTIIAGVVT</sequence>
<dbReference type="InterPro" id="IPR018076">
    <property type="entry name" value="T2SS_GspF_dom"/>
</dbReference>
<feature type="domain" description="Type II secretion system protein GspF" evidence="7">
    <location>
        <begin position="93"/>
        <end position="216"/>
    </location>
</feature>
<keyword evidence="2" id="KW-1003">Cell membrane</keyword>
<feature type="transmembrane region" description="Helical" evidence="6">
    <location>
        <begin position="195"/>
        <end position="217"/>
    </location>
</feature>
<reference evidence="8 9" key="1">
    <citation type="journal article" date="2019" name="Emerg. Microbes Infect.">
        <title>Comprehensive subspecies identification of 175 nontuberculous mycobacteria species based on 7547 genomic profiles.</title>
        <authorList>
            <person name="Matsumoto Y."/>
            <person name="Kinjo T."/>
            <person name="Motooka D."/>
            <person name="Nabeya D."/>
            <person name="Jung N."/>
            <person name="Uechi K."/>
            <person name="Horii T."/>
            <person name="Iida T."/>
            <person name="Fujita J."/>
            <person name="Nakamura S."/>
        </authorList>
    </citation>
    <scope>NUCLEOTIDE SEQUENCE [LARGE SCALE GENOMIC DNA]</scope>
    <source>
        <strain evidence="8 9">JCM 12603</strain>
    </source>
</reference>
<proteinExistence type="predicted"/>
<evidence type="ECO:0000256" key="1">
    <source>
        <dbReference type="ARBA" id="ARBA00004651"/>
    </source>
</evidence>
<evidence type="ECO:0000259" key="7">
    <source>
        <dbReference type="Pfam" id="PF00482"/>
    </source>
</evidence>
<dbReference type="KEGG" id="mpof:MPOR_00540"/>
<evidence type="ECO:0000313" key="9">
    <source>
        <dbReference type="Proteomes" id="UP000466785"/>
    </source>
</evidence>
<protein>
    <recommendedName>
        <fullName evidence="7">Type II secretion system protein GspF domain-containing protein</fullName>
    </recommendedName>
</protein>
<dbReference type="PANTHER" id="PTHR35007:SF4">
    <property type="entry name" value="CONSERVED TRANSMEMBRANE PROTEIN-RELATED"/>
    <property type="match status" value="1"/>
</dbReference>
<evidence type="ECO:0000313" key="8">
    <source>
        <dbReference type="EMBL" id="BBX49028.1"/>
    </source>
</evidence>
<gene>
    <name evidence="8" type="ORF">MPOR_00540</name>
</gene>
<dbReference type="AlphaFoldDB" id="A0A6N4V4W9"/>
<name>A0A6N4V4W9_9MYCO</name>
<feature type="transmembrane region" description="Helical" evidence="6">
    <location>
        <begin position="43"/>
        <end position="71"/>
    </location>
</feature>
<dbReference type="GO" id="GO:0005886">
    <property type="term" value="C:plasma membrane"/>
    <property type="evidence" value="ECO:0007669"/>
    <property type="project" value="UniProtKB-SubCell"/>
</dbReference>
<evidence type="ECO:0000256" key="2">
    <source>
        <dbReference type="ARBA" id="ARBA00022475"/>
    </source>
</evidence>
<evidence type="ECO:0000256" key="6">
    <source>
        <dbReference type="SAM" id="Phobius"/>
    </source>
</evidence>
<evidence type="ECO:0000256" key="5">
    <source>
        <dbReference type="ARBA" id="ARBA00023136"/>
    </source>
</evidence>
<dbReference type="EMBL" id="AP022570">
    <property type="protein sequence ID" value="BBX49028.1"/>
    <property type="molecule type" value="Genomic_DNA"/>
</dbReference>
<organism evidence="8 9">
    <name type="scientific">Mycolicibacterium poriferae</name>
    <dbReference type="NCBI Taxonomy" id="39694"/>
    <lineage>
        <taxon>Bacteria</taxon>
        <taxon>Bacillati</taxon>
        <taxon>Actinomycetota</taxon>
        <taxon>Actinomycetes</taxon>
        <taxon>Mycobacteriales</taxon>
        <taxon>Mycobacteriaceae</taxon>
        <taxon>Mycolicibacterium</taxon>
    </lineage>
</organism>
<dbReference type="RefSeq" id="WP_163672030.1">
    <property type="nucleotide sequence ID" value="NZ_AP022570.1"/>
</dbReference>
<feature type="transmembrane region" description="Helical" evidence="6">
    <location>
        <begin position="237"/>
        <end position="261"/>
    </location>
</feature>
<evidence type="ECO:0000256" key="4">
    <source>
        <dbReference type="ARBA" id="ARBA00022989"/>
    </source>
</evidence>
<comment type="subcellular location">
    <subcellularLocation>
        <location evidence="1">Cell membrane</location>
        <topology evidence="1">Multi-pass membrane protein</topology>
    </subcellularLocation>
</comment>
<accession>A0A6N4V4W9</accession>
<keyword evidence="4 6" id="KW-1133">Transmembrane helix</keyword>
<keyword evidence="9" id="KW-1185">Reference proteome</keyword>
<dbReference type="Proteomes" id="UP000466785">
    <property type="component" value="Chromosome"/>
</dbReference>
<dbReference type="Pfam" id="PF00482">
    <property type="entry name" value="T2SSF"/>
    <property type="match status" value="1"/>
</dbReference>
<dbReference type="PANTHER" id="PTHR35007">
    <property type="entry name" value="INTEGRAL MEMBRANE PROTEIN-RELATED"/>
    <property type="match status" value="1"/>
</dbReference>
<keyword evidence="3 6" id="KW-0812">Transmembrane</keyword>